<dbReference type="InterPro" id="IPR036291">
    <property type="entry name" value="NAD(P)-bd_dom_sf"/>
</dbReference>
<dbReference type="eggNOG" id="COG4221">
    <property type="taxonomic scope" value="Bacteria"/>
</dbReference>
<dbReference type="OrthoDB" id="9792003at2"/>
<dbReference type="SUPFAM" id="SSF51735">
    <property type="entry name" value="NAD(P)-binding Rossmann-fold domains"/>
    <property type="match status" value="1"/>
</dbReference>
<protein>
    <submittedName>
        <fullName evidence="4">Oxidoreductase, short chain dehydrogenase/reductase family protein</fullName>
    </submittedName>
</protein>
<accession>E2SFM4</accession>
<organism evidence="4 5">
    <name type="scientific">Aeromicrobium marinum DSM 15272</name>
    <dbReference type="NCBI Taxonomy" id="585531"/>
    <lineage>
        <taxon>Bacteria</taxon>
        <taxon>Bacillati</taxon>
        <taxon>Actinomycetota</taxon>
        <taxon>Actinomycetes</taxon>
        <taxon>Propionibacteriales</taxon>
        <taxon>Nocardioidaceae</taxon>
        <taxon>Aeromicrobium</taxon>
    </lineage>
</organism>
<dbReference type="CDD" id="cd05374">
    <property type="entry name" value="17beta-HSD-like_SDR_c"/>
    <property type="match status" value="1"/>
</dbReference>
<dbReference type="STRING" id="585531.HMPREF0063_12833"/>
<dbReference type="InterPro" id="IPR002347">
    <property type="entry name" value="SDR_fam"/>
</dbReference>
<sequence>MRTVLVTGAGRGIGRTTSLRLAASGWHVYAGVRKVEDGERLVAESSGRIEPVQVDVTDPDQVAAAGERITSLDALVNNAGIVVGGPVEGVPLADLRRQLEVNVVGQVAVTQALLPRLRESRGRVVFVSSVSGRVATPMTGAYNASKFALEGLADALRMEVHPWRIGVSLVEPAQTDTDMWQDAEAELDATVASLSPEHRELYDAHIAGFRRMIPLSQRMASPAEKVASTIERALTSRRPRARYVVGAGPKLQAVAAGATPTPALDALLRRVSGVPRSR</sequence>
<feature type="domain" description="Ketoreductase" evidence="3">
    <location>
        <begin position="2"/>
        <end position="183"/>
    </location>
</feature>
<dbReference type="PANTHER" id="PTHR43313">
    <property type="entry name" value="SHORT-CHAIN DEHYDROGENASE/REDUCTASE FAMILY 9C"/>
    <property type="match status" value="1"/>
</dbReference>
<dbReference type="RefSeq" id="WP_007079040.1">
    <property type="nucleotide sequence ID" value="NZ_CM001024.1"/>
</dbReference>
<dbReference type="Pfam" id="PF00106">
    <property type="entry name" value="adh_short"/>
    <property type="match status" value="1"/>
</dbReference>
<dbReference type="HOGENOM" id="CLU_010194_2_9_11"/>
<comment type="caution">
    <text evidence="4">The sequence shown here is derived from an EMBL/GenBank/DDBJ whole genome shotgun (WGS) entry which is preliminary data.</text>
</comment>
<dbReference type="SMART" id="SM00822">
    <property type="entry name" value="PKS_KR"/>
    <property type="match status" value="1"/>
</dbReference>
<dbReference type="GO" id="GO:0008202">
    <property type="term" value="P:steroid metabolic process"/>
    <property type="evidence" value="ECO:0007669"/>
    <property type="project" value="TreeGrafter"/>
</dbReference>
<reference evidence="4" key="1">
    <citation type="submission" date="2010-08" db="EMBL/GenBank/DDBJ databases">
        <authorList>
            <person name="Muzny D."/>
            <person name="Qin X."/>
            <person name="Buhay C."/>
            <person name="Dugan-Rocha S."/>
            <person name="Ding Y."/>
            <person name="Chen G."/>
            <person name="Hawes A."/>
            <person name="Holder M."/>
            <person name="Jhangiani S."/>
            <person name="Johnson A."/>
            <person name="Khan Z."/>
            <person name="Li Z."/>
            <person name="Liu W."/>
            <person name="Liu X."/>
            <person name="Perez L."/>
            <person name="Shen H."/>
            <person name="Wang Q."/>
            <person name="Watt J."/>
            <person name="Xi L."/>
            <person name="Xin Y."/>
            <person name="Zhou J."/>
            <person name="Deng J."/>
            <person name="Jiang H."/>
            <person name="Liu Y."/>
            <person name="Qu J."/>
            <person name="Song X.-Z."/>
            <person name="Zhang L."/>
            <person name="Villasana D."/>
            <person name="Johnson A."/>
            <person name="Liu J."/>
            <person name="Liyanage D."/>
            <person name="Lorensuhewa L."/>
            <person name="Robinson T."/>
            <person name="Song A."/>
            <person name="Song B.-B."/>
            <person name="Dinh H."/>
            <person name="Thornton R."/>
            <person name="Coyle M."/>
            <person name="Francisco L."/>
            <person name="Jackson L."/>
            <person name="Javaid M."/>
            <person name="Korchina V."/>
            <person name="Kovar C."/>
            <person name="Mata R."/>
            <person name="Mathew T."/>
            <person name="Ngo R."/>
            <person name="Nguyen L."/>
            <person name="Nguyen N."/>
            <person name="Okwuonu G."/>
            <person name="Ongeri F."/>
            <person name="Pham C."/>
            <person name="Simmons D."/>
            <person name="Wilczek-Boney K."/>
            <person name="Hale W."/>
            <person name="Jakkamsetti A."/>
            <person name="Pham P."/>
            <person name="Ruth R."/>
            <person name="San Lucas F."/>
            <person name="Warren J."/>
            <person name="Zhang J."/>
            <person name="Zhao Z."/>
            <person name="Zhou C."/>
            <person name="Zhu D."/>
            <person name="Lee S."/>
            <person name="Bess C."/>
            <person name="Blankenburg K."/>
            <person name="Forbes L."/>
            <person name="Fu Q."/>
            <person name="Gubbala S."/>
            <person name="Hirani K."/>
            <person name="Jayaseelan J.C."/>
            <person name="Lara F."/>
            <person name="Munidasa M."/>
            <person name="Palculict T."/>
            <person name="Patil S."/>
            <person name="Pu L.-L."/>
            <person name="Saada N."/>
            <person name="Tang L."/>
            <person name="Weissenberger G."/>
            <person name="Zhu Y."/>
            <person name="Hemphill L."/>
            <person name="Shang Y."/>
            <person name="Youmans B."/>
            <person name="Ayvaz T."/>
            <person name="Ross M."/>
            <person name="Santibanez J."/>
            <person name="Aqrawi P."/>
            <person name="Gross S."/>
            <person name="Joshi V."/>
            <person name="Fowler G."/>
            <person name="Nazareth L."/>
            <person name="Reid J."/>
            <person name="Worley K."/>
            <person name="Petrosino J."/>
            <person name="Highlander S."/>
            <person name="Gibbs R."/>
        </authorList>
    </citation>
    <scope>NUCLEOTIDE SEQUENCE [LARGE SCALE GENOMIC DNA]</scope>
    <source>
        <strain evidence="4">DSM 15272</strain>
    </source>
</reference>
<dbReference type="PRINTS" id="PR00081">
    <property type="entry name" value="GDHRDH"/>
</dbReference>
<dbReference type="Proteomes" id="UP000003111">
    <property type="component" value="Unassembled WGS sequence"/>
</dbReference>
<dbReference type="EMBL" id="ACLF03000013">
    <property type="protein sequence ID" value="EFQ81991.1"/>
    <property type="molecule type" value="Genomic_DNA"/>
</dbReference>
<comment type="similarity">
    <text evidence="1 2">Belongs to the short-chain dehydrogenases/reductases (SDR) family.</text>
</comment>
<evidence type="ECO:0000256" key="2">
    <source>
        <dbReference type="RuleBase" id="RU000363"/>
    </source>
</evidence>
<dbReference type="Gene3D" id="3.40.50.720">
    <property type="entry name" value="NAD(P)-binding Rossmann-like Domain"/>
    <property type="match status" value="1"/>
</dbReference>
<gene>
    <name evidence="4" type="ORF">HMPREF0063_12833</name>
</gene>
<keyword evidence="5" id="KW-1185">Reference proteome</keyword>
<dbReference type="PANTHER" id="PTHR43313:SF1">
    <property type="entry name" value="3BETA-HYDROXYSTEROID DEHYDROGENASE DHS-16"/>
    <property type="match status" value="1"/>
</dbReference>
<proteinExistence type="inferred from homology"/>
<evidence type="ECO:0000313" key="4">
    <source>
        <dbReference type="EMBL" id="EFQ81991.1"/>
    </source>
</evidence>
<evidence type="ECO:0000256" key="1">
    <source>
        <dbReference type="ARBA" id="ARBA00006484"/>
    </source>
</evidence>
<dbReference type="InterPro" id="IPR020904">
    <property type="entry name" value="Sc_DH/Rdtase_CS"/>
</dbReference>
<name>E2SFM4_9ACTN</name>
<dbReference type="InterPro" id="IPR057326">
    <property type="entry name" value="KR_dom"/>
</dbReference>
<dbReference type="PROSITE" id="PS00061">
    <property type="entry name" value="ADH_SHORT"/>
    <property type="match status" value="1"/>
</dbReference>
<evidence type="ECO:0000259" key="3">
    <source>
        <dbReference type="SMART" id="SM00822"/>
    </source>
</evidence>
<evidence type="ECO:0000313" key="5">
    <source>
        <dbReference type="Proteomes" id="UP000003111"/>
    </source>
</evidence>
<dbReference type="PRINTS" id="PR00080">
    <property type="entry name" value="SDRFAMILY"/>
</dbReference>
<dbReference type="AlphaFoldDB" id="E2SFM4"/>
<dbReference type="GO" id="GO:0016491">
    <property type="term" value="F:oxidoreductase activity"/>
    <property type="evidence" value="ECO:0007669"/>
    <property type="project" value="TreeGrafter"/>
</dbReference>